<feature type="compositionally biased region" description="Low complexity" evidence="1">
    <location>
        <begin position="39"/>
        <end position="65"/>
    </location>
</feature>
<dbReference type="PATRIC" id="fig|146537.3.peg.8170"/>
<accession>A0A0K8PZJ1</accession>
<feature type="compositionally biased region" description="Basic and acidic residues" evidence="1">
    <location>
        <begin position="81"/>
        <end position="93"/>
    </location>
</feature>
<dbReference type="Proteomes" id="UP000053859">
    <property type="component" value="Unassembled WGS sequence"/>
</dbReference>
<reference evidence="2" key="1">
    <citation type="journal article" date="2015" name="Genome Announc.">
        <title>Draft Genome Sequence of Thiostrepton-Producing Streptomyces azureus ATCC 14921.</title>
        <authorList>
            <person name="Sakihara K."/>
            <person name="Maeda J."/>
            <person name="Tashiro K."/>
            <person name="Fujino Y."/>
            <person name="Kuhara S."/>
            <person name="Ohshima T."/>
            <person name="Ogata S."/>
            <person name="Doi K."/>
        </authorList>
    </citation>
    <scope>NUCLEOTIDE SEQUENCE [LARGE SCALE GENOMIC DNA]</scope>
    <source>
        <strain evidence="2">ATCC14921</strain>
    </source>
</reference>
<dbReference type="EMBL" id="DF968486">
    <property type="protein sequence ID" value="GAP52874.1"/>
    <property type="molecule type" value="Genomic_DNA"/>
</dbReference>
<feature type="region of interest" description="Disordered" evidence="1">
    <location>
        <begin position="1"/>
        <end position="93"/>
    </location>
</feature>
<gene>
    <name evidence="2" type="ORF">SAZU_7754</name>
</gene>
<keyword evidence="3" id="KW-1185">Reference proteome</keyword>
<evidence type="ECO:0008006" key="4">
    <source>
        <dbReference type="Google" id="ProtNLM"/>
    </source>
</evidence>
<protein>
    <recommendedName>
        <fullName evidence="4">Gliding motility protein</fullName>
    </recommendedName>
</protein>
<evidence type="ECO:0000256" key="1">
    <source>
        <dbReference type="SAM" id="MobiDB-lite"/>
    </source>
</evidence>
<evidence type="ECO:0000313" key="3">
    <source>
        <dbReference type="Proteomes" id="UP000053859"/>
    </source>
</evidence>
<dbReference type="AlphaFoldDB" id="A0A0K8PZJ1"/>
<organism evidence="2 3">
    <name type="scientific">Streptomyces azureus</name>
    <dbReference type="NCBI Taxonomy" id="146537"/>
    <lineage>
        <taxon>Bacteria</taxon>
        <taxon>Bacillati</taxon>
        <taxon>Actinomycetota</taxon>
        <taxon>Actinomycetes</taxon>
        <taxon>Kitasatosporales</taxon>
        <taxon>Streptomycetaceae</taxon>
        <taxon>Streptomyces</taxon>
    </lineage>
</organism>
<name>A0A0K8PZJ1_STRAJ</name>
<proteinExistence type="predicted"/>
<evidence type="ECO:0000313" key="2">
    <source>
        <dbReference type="EMBL" id="GAP52874.1"/>
    </source>
</evidence>
<sequence>MDMGVFARLLRRSKATEEAPAEGQADKATAGTEAEETAGAEAAKGADGATEAAEPAAEAAVAAEVTETEGVDIPKQQSTDKAADNEAGEGART</sequence>